<evidence type="ECO:0000256" key="3">
    <source>
        <dbReference type="ARBA" id="ARBA00020422"/>
    </source>
</evidence>
<dbReference type="InterPro" id="IPR050399">
    <property type="entry name" value="HPr"/>
</dbReference>
<dbReference type="GO" id="GO:0005737">
    <property type="term" value="C:cytoplasm"/>
    <property type="evidence" value="ECO:0007669"/>
    <property type="project" value="UniProtKB-SubCell"/>
</dbReference>
<reference evidence="7 8" key="1">
    <citation type="journal article" date="2014" name="BMC Genomics">
        <title>Comparison of environmental and isolate Sulfobacillus genomes reveals diverse carbon, sulfur, nitrogen, and hydrogen metabolisms.</title>
        <authorList>
            <person name="Justice N.B."/>
            <person name="Norman A."/>
            <person name="Brown C.T."/>
            <person name="Singh A."/>
            <person name="Thomas B.C."/>
            <person name="Banfield J.F."/>
        </authorList>
    </citation>
    <scope>NUCLEOTIDE SEQUENCE [LARGE SCALE GENOMIC DNA]</scope>
    <source>
        <strain evidence="7">AMDSBA4</strain>
    </source>
</reference>
<keyword evidence="4" id="KW-0963">Cytoplasm</keyword>
<evidence type="ECO:0000259" key="6">
    <source>
        <dbReference type="PROSITE" id="PS51350"/>
    </source>
</evidence>
<protein>
    <recommendedName>
        <fullName evidence="3">Phosphocarrier protein HPr</fullName>
    </recommendedName>
</protein>
<dbReference type="PANTHER" id="PTHR33705:SF2">
    <property type="entry name" value="PHOSPHOCARRIER PROTEIN NPR"/>
    <property type="match status" value="1"/>
</dbReference>
<dbReference type="PROSITE" id="PS00369">
    <property type="entry name" value="PTS_HPR_HIS"/>
    <property type="match status" value="1"/>
</dbReference>
<name>A0A2T2XDI2_9FIRM</name>
<dbReference type="NCBIfam" id="TIGR01003">
    <property type="entry name" value="PTS_HPr_family"/>
    <property type="match status" value="1"/>
</dbReference>
<dbReference type="InterPro" id="IPR000032">
    <property type="entry name" value="HPr-like"/>
</dbReference>
<comment type="function">
    <text evidence="1">General (non sugar-specific) component of the phosphoenolpyruvate-dependent sugar phosphotransferase system (sugar PTS). This major carbohydrate active-transport system catalyzes the phosphorylation of incoming sugar substrates concomitantly with their translocation across the cell membrane. The phosphoryl group from phosphoenolpyruvate (PEP) is transferred to the phosphoryl carrier protein HPr by enzyme I. Phospho-HPr then transfers it to the PTS EIIA domain.</text>
</comment>
<dbReference type="EMBL" id="PXYW01000037">
    <property type="protein sequence ID" value="PSR32555.1"/>
    <property type="molecule type" value="Genomic_DNA"/>
</dbReference>
<feature type="domain" description="HPr" evidence="6">
    <location>
        <begin position="1"/>
        <end position="88"/>
    </location>
</feature>
<comment type="caution">
    <text evidence="7">The sequence shown here is derived from an EMBL/GenBank/DDBJ whole genome shotgun (WGS) entry which is preliminary data.</text>
</comment>
<dbReference type="InterPro" id="IPR002114">
    <property type="entry name" value="PTS_HPr_Ser_P_site"/>
</dbReference>
<dbReference type="GO" id="GO:0009401">
    <property type="term" value="P:phosphoenolpyruvate-dependent sugar phosphotransferase system"/>
    <property type="evidence" value="ECO:0007669"/>
    <property type="project" value="UniProtKB-KW"/>
</dbReference>
<organism evidence="7 8">
    <name type="scientific">Sulfobacillus benefaciens</name>
    <dbReference type="NCBI Taxonomy" id="453960"/>
    <lineage>
        <taxon>Bacteria</taxon>
        <taxon>Bacillati</taxon>
        <taxon>Bacillota</taxon>
        <taxon>Clostridia</taxon>
        <taxon>Eubacteriales</taxon>
        <taxon>Clostridiales Family XVII. Incertae Sedis</taxon>
        <taxon>Sulfobacillus</taxon>
    </lineage>
</organism>
<sequence>MLKHTVTLTNPSGLHARPAAVLVATAKAYVAQITLQYGDKTANAKSILSVLSLGAAQGSQIDIVIDGSDEVAAADALGTIFGNNLGED</sequence>
<dbReference type="CDD" id="cd00367">
    <property type="entry name" value="PTS-HPr_like"/>
    <property type="match status" value="1"/>
</dbReference>
<dbReference type="PROSITE" id="PS00589">
    <property type="entry name" value="PTS_HPR_SER"/>
    <property type="match status" value="1"/>
</dbReference>
<dbReference type="PANTHER" id="PTHR33705">
    <property type="entry name" value="PHOSPHOCARRIER PROTEIN HPR"/>
    <property type="match status" value="1"/>
</dbReference>
<gene>
    <name evidence="7" type="ORF">C7B46_13880</name>
</gene>
<dbReference type="InterPro" id="IPR035895">
    <property type="entry name" value="HPr-like_sf"/>
</dbReference>
<comment type="subcellular location">
    <subcellularLocation>
        <location evidence="2">Cytoplasm</location>
    </subcellularLocation>
</comment>
<keyword evidence="5" id="KW-0598">Phosphotransferase system</keyword>
<dbReference type="PROSITE" id="PS51350">
    <property type="entry name" value="PTS_HPR_DOM"/>
    <property type="match status" value="1"/>
</dbReference>
<evidence type="ECO:0000256" key="4">
    <source>
        <dbReference type="ARBA" id="ARBA00022490"/>
    </source>
</evidence>
<dbReference type="InterPro" id="IPR001020">
    <property type="entry name" value="PTS_HPr_His_P_site"/>
</dbReference>
<dbReference type="AlphaFoldDB" id="A0A2T2XDI2"/>
<dbReference type="SUPFAM" id="SSF55594">
    <property type="entry name" value="HPr-like"/>
    <property type="match status" value="1"/>
</dbReference>
<evidence type="ECO:0000256" key="2">
    <source>
        <dbReference type="ARBA" id="ARBA00004496"/>
    </source>
</evidence>
<proteinExistence type="predicted"/>
<evidence type="ECO:0000313" key="7">
    <source>
        <dbReference type="EMBL" id="PSR32555.1"/>
    </source>
</evidence>
<accession>A0A2T2XDI2</accession>
<evidence type="ECO:0000256" key="1">
    <source>
        <dbReference type="ARBA" id="ARBA00003681"/>
    </source>
</evidence>
<evidence type="ECO:0000313" key="8">
    <source>
        <dbReference type="Proteomes" id="UP000242972"/>
    </source>
</evidence>
<dbReference type="PRINTS" id="PR00107">
    <property type="entry name" value="PHOSPHOCPHPR"/>
</dbReference>
<dbReference type="Gene3D" id="3.30.1340.10">
    <property type="entry name" value="HPr-like"/>
    <property type="match status" value="1"/>
</dbReference>
<evidence type="ECO:0000256" key="5">
    <source>
        <dbReference type="ARBA" id="ARBA00022683"/>
    </source>
</evidence>
<dbReference type="Proteomes" id="UP000242972">
    <property type="component" value="Unassembled WGS sequence"/>
</dbReference>
<dbReference type="Pfam" id="PF00381">
    <property type="entry name" value="PTS-HPr"/>
    <property type="match status" value="1"/>
</dbReference>